<dbReference type="GO" id="GO:0051321">
    <property type="term" value="P:meiotic cell cycle"/>
    <property type="evidence" value="ECO:0007669"/>
    <property type="project" value="TreeGrafter"/>
</dbReference>
<dbReference type="Proteomes" id="UP000729913">
    <property type="component" value="Unassembled WGS sequence"/>
</dbReference>
<evidence type="ECO:0000256" key="3">
    <source>
        <dbReference type="ARBA" id="ARBA00022701"/>
    </source>
</evidence>
<keyword evidence="9" id="KW-1185">Reference proteome</keyword>
<dbReference type="GO" id="GO:0051011">
    <property type="term" value="F:microtubule minus-end binding"/>
    <property type="evidence" value="ECO:0007669"/>
    <property type="project" value="TreeGrafter"/>
</dbReference>
<dbReference type="PANTHER" id="PTHR19302:SF70">
    <property type="entry name" value="GAMMA-TUBULIN COMPLEX COMPONENT 6"/>
    <property type="match status" value="1"/>
</dbReference>
<keyword evidence="3" id="KW-0493">Microtubule</keyword>
<dbReference type="InterPro" id="IPR040457">
    <property type="entry name" value="GCP_C"/>
</dbReference>
<protein>
    <recommendedName>
        <fullName evidence="10">Gamma-tubulin complex component 6</fullName>
    </recommendedName>
</protein>
<keyword evidence="5" id="KW-0175">Coiled coil</keyword>
<accession>A0A8J5R519</accession>
<evidence type="ECO:0000313" key="9">
    <source>
        <dbReference type="Proteomes" id="UP000729913"/>
    </source>
</evidence>
<dbReference type="GO" id="GO:0051225">
    <property type="term" value="P:spindle assembly"/>
    <property type="evidence" value="ECO:0007669"/>
    <property type="project" value="TreeGrafter"/>
</dbReference>
<sequence>MTTMDSEEGYDFFGLVNDLCQSMINKCDEKCLCGRNSVLISNKLRSIAFEILLKKHPESCDVNDTHENEAADPVVELLKYSFVLKTTLGLSSKAEKLETALDRLLSENNDTSFKSILFFLHYLQSYQSHDKDDLEVFHFEDRVPKDSSDNQSNEVPHYQIYPLSAFMLPQKMDRLIDINNHEFTQVNITAPISFSSQLQIEIANNESKSSLYTLDNVKSMGRKEEECNFNYEGTALESLWKHENYDSLSIESLRSSSPSLESVDLSSETYEDADCYSWETLGCVKTIKQRVFALESDAAIQHLQNLRNLSINLSESESFSSRLIVISMKEFMENVRLVLLGIDSSCFIWDDKIGFFFNVNTQVTGLSKEALESISVEITHWATCFKLLMLLVRPHSDTGKYKQDGLIFHAMCNSVNDVLIHYQASVLQIFSDDSIRLIDLLNRLRYVGCSISEVARLCRCENVIQTTLAEGTGILTHIYDEVTKITKPDVALVFYSVLKSCCEVYFELMEKWIFEGIFDENYGEFMIFVREKYIRNRGHKFWTKCFGISKELVPGFLINLTDSILQCGKAVRLLKICDPKNPLCNFFLTARPKVKVCLSVNMLAEQEEICQRYMNKGMEILGSNITLSSALKELRTIDKDKAEHVIAAQQETLSRIKKSQEEAKLLIVKNKRELFADQKKQVEDAVSRREKAKEADLLEDKLLREIQIVEEEKVENQRLADINITLEYYKDLAEEAEKQRLRASWRSRRMELFDERVSAIVLARQEDITPIEEANKTFNSSQDKLQTADSNVSSADLNSLDNFLNSDKVSEVNDENCNETKSLSEKNQITKSEETTRVSRPTVLEVISNKTDTQIESIIDEITGNRSFKRTKFSFNTNTTINNDINAQTTQANDNINITFIDNEGNESKLEVNLNNDNNKHDDEKSEANSGLVKNLTEENNVIDAPNYSNTNEINDATPMSCTTDSYVPSAMSNSILYNCTEAGSIAESKNDFETPTTPGDCLPRSVDKQEYSMHNIFSRSSSQFFSTVGAMSTPLAFESSLTQADVEMIDNTSLQVYLEKSVLIPLRVQSRLANSAIVKCLLHDHKILSHLHSLRSFFFLLNGEFAKNLTGPLYTKFHQATSPDKLFNSATLTSLLKNAFHFSLNNSYKNSELLSLTVMTQPTSMKLLDPEALDCLCLHYKVSWPLNIILDEAVMYQYGRVFRFLIMVGRVLWFMTALHGYFTCSVLHSSCTEFEKELENAMTLDQIYSIHVRYIKKILSRCMMTRRGEKLRKCLCNMFQIILKFHNTLRTHEWTETPKGYTHPSFNKLEQYYKAFCTMRSFPAQVVDKYSNSGYDLHLTRFVDALNINPLFSL</sequence>
<dbReference type="EMBL" id="JAAOIC020000003">
    <property type="protein sequence ID" value="KAG8042057.1"/>
    <property type="molecule type" value="Genomic_DNA"/>
</dbReference>
<dbReference type="GO" id="GO:0007020">
    <property type="term" value="P:microtubule nucleation"/>
    <property type="evidence" value="ECO:0007669"/>
    <property type="project" value="InterPro"/>
</dbReference>
<evidence type="ECO:0000313" key="8">
    <source>
        <dbReference type="EMBL" id="KAG8042057.1"/>
    </source>
</evidence>
<dbReference type="InterPro" id="IPR007259">
    <property type="entry name" value="GCP"/>
</dbReference>
<dbReference type="OrthoDB" id="775571at2759"/>
<feature type="coiled-coil region" evidence="5">
    <location>
        <begin position="675"/>
        <end position="739"/>
    </location>
</feature>
<name>A0A8J5R519_9HYME</name>
<dbReference type="PANTHER" id="PTHR19302">
    <property type="entry name" value="GAMMA TUBULIN COMPLEX PROTEIN"/>
    <property type="match status" value="1"/>
</dbReference>
<reference evidence="8" key="1">
    <citation type="submission" date="2020-03" db="EMBL/GenBank/DDBJ databases">
        <authorList>
            <person name="Chebbi M.A."/>
            <person name="Drezen J.M."/>
        </authorList>
    </citation>
    <scope>NUCLEOTIDE SEQUENCE</scope>
    <source>
        <tissue evidence="8">Whole body</tissue>
    </source>
</reference>
<evidence type="ECO:0000256" key="1">
    <source>
        <dbReference type="ARBA" id="ARBA00004245"/>
    </source>
</evidence>
<dbReference type="GO" id="GO:0005874">
    <property type="term" value="C:microtubule"/>
    <property type="evidence" value="ECO:0007669"/>
    <property type="project" value="UniProtKB-KW"/>
</dbReference>
<dbReference type="GO" id="GO:0031122">
    <property type="term" value="P:cytoplasmic microtubule organization"/>
    <property type="evidence" value="ECO:0007669"/>
    <property type="project" value="TreeGrafter"/>
</dbReference>
<dbReference type="Pfam" id="PF17681">
    <property type="entry name" value="GCP_N_terminal"/>
    <property type="match status" value="1"/>
</dbReference>
<comment type="subcellular location">
    <subcellularLocation>
        <location evidence="1">Cytoplasm</location>
        <location evidence="1">Cytoskeleton</location>
    </subcellularLocation>
</comment>
<comment type="caution">
    <text evidence="8">The sequence shown here is derived from an EMBL/GenBank/DDBJ whole genome shotgun (WGS) entry which is preliminary data.</text>
</comment>
<keyword evidence="2" id="KW-0963">Cytoplasm</keyword>
<reference evidence="8" key="2">
    <citation type="submission" date="2021-04" db="EMBL/GenBank/DDBJ databases">
        <title>Genome-wide patterns of bracovirus chromosomal integration into multiple host tissues during parasitism.</title>
        <authorList>
            <person name="Chebbi M.A.C."/>
        </authorList>
    </citation>
    <scope>NUCLEOTIDE SEQUENCE</scope>
    <source>
        <tissue evidence="8">Whole body</tissue>
    </source>
</reference>
<dbReference type="Pfam" id="PF04130">
    <property type="entry name" value="GCP_C_terminal"/>
    <property type="match status" value="1"/>
</dbReference>
<organism evidence="8 9">
    <name type="scientific">Cotesia typhae</name>
    <dbReference type="NCBI Taxonomy" id="2053667"/>
    <lineage>
        <taxon>Eukaryota</taxon>
        <taxon>Metazoa</taxon>
        <taxon>Ecdysozoa</taxon>
        <taxon>Arthropoda</taxon>
        <taxon>Hexapoda</taxon>
        <taxon>Insecta</taxon>
        <taxon>Pterygota</taxon>
        <taxon>Neoptera</taxon>
        <taxon>Endopterygota</taxon>
        <taxon>Hymenoptera</taxon>
        <taxon>Apocrita</taxon>
        <taxon>Ichneumonoidea</taxon>
        <taxon>Braconidae</taxon>
        <taxon>Microgastrinae</taxon>
        <taxon>Cotesia</taxon>
    </lineage>
</organism>
<feature type="domain" description="Gamma tubulin complex component protein N-terminal" evidence="7">
    <location>
        <begin position="337"/>
        <end position="601"/>
    </location>
</feature>
<evidence type="ECO:0000256" key="2">
    <source>
        <dbReference type="ARBA" id="ARBA00022490"/>
    </source>
</evidence>
<feature type="domain" description="Gamma tubulin complex component C-terminal" evidence="6">
    <location>
        <begin position="1089"/>
        <end position="1212"/>
    </location>
</feature>
<dbReference type="InterPro" id="IPR041470">
    <property type="entry name" value="GCP_N"/>
</dbReference>
<evidence type="ECO:0000256" key="5">
    <source>
        <dbReference type="SAM" id="Coils"/>
    </source>
</evidence>
<evidence type="ECO:0000259" key="7">
    <source>
        <dbReference type="Pfam" id="PF17681"/>
    </source>
</evidence>
<proteinExistence type="predicted"/>
<dbReference type="GO" id="GO:0000930">
    <property type="term" value="C:gamma-tubulin complex"/>
    <property type="evidence" value="ECO:0007669"/>
    <property type="project" value="TreeGrafter"/>
</dbReference>
<evidence type="ECO:0000256" key="4">
    <source>
        <dbReference type="ARBA" id="ARBA00023212"/>
    </source>
</evidence>
<dbReference type="GO" id="GO:0000278">
    <property type="term" value="P:mitotic cell cycle"/>
    <property type="evidence" value="ECO:0007669"/>
    <property type="project" value="TreeGrafter"/>
</dbReference>
<keyword evidence="4" id="KW-0206">Cytoskeleton</keyword>
<evidence type="ECO:0008006" key="10">
    <source>
        <dbReference type="Google" id="ProtNLM"/>
    </source>
</evidence>
<evidence type="ECO:0000259" key="6">
    <source>
        <dbReference type="Pfam" id="PF04130"/>
    </source>
</evidence>
<gene>
    <name evidence="8" type="ORF">G9C98_000048</name>
</gene>
<dbReference type="GO" id="GO:0000922">
    <property type="term" value="C:spindle pole"/>
    <property type="evidence" value="ECO:0007669"/>
    <property type="project" value="InterPro"/>
</dbReference>
<dbReference type="GO" id="GO:0043015">
    <property type="term" value="F:gamma-tubulin binding"/>
    <property type="evidence" value="ECO:0007669"/>
    <property type="project" value="InterPro"/>
</dbReference>